<dbReference type="EMBL" id="JAUTXT010000017">
    <property type="protein sequence ID" value="KAK3674948.1"/>
    <property type="molecule type" value="Genomic_DNA"/>
</dbReference>
<dbReference type="AlphaFoldDB" id="A0AAE0WNG7"/>
<proteinExistence type="predicted"/>
<evidence type="ECO:0000313" key="4">
    <source>
        <dbReference type="Proteomes" id="UP001274830"/>
    </source>
</evidence>
<dbReference type="Pfam" id="PF24864">
    <property type="entry name" value="DUF7730"/>
    <property type="match status" value="1"/>
</dbReference>
<dbReference type="Proteomes" id="UP001274830">
    <property type="component" value="Unassembled WGS sequence"/>
</dbReference>
<evidence type="ECO:0000256" key="1">
    <source>
        <dbReference type="SAM" id="MobiDB-lite"/>
    </source>
</evidence>
<accession>A0AAE0WNG7</accession>
<dbReference type="InterPro" id="IPR056632">
    <property type="entry name" value="DUF7730"/>
</dbReference>
<feature type="compositionally biased region" description="Polar residues" evidence="1">
    <location>
        <begin position="400"/>
        <end position="410"/>
    </location>
</feature>
<sequence>MALKAEIQDLIEDYNSDPTEAPRFSTEELITIAGVCNDAEWLQDKQTHRAVLATFPYYANRALDAYVNNAVHPYNDTEKEALNSELPLIMEEQAEDLHARLCGNCAMHSDLTGSWLYSADHKASRIYLRRWLESERKGTFDFQGLPPELRTKIYELVLEAPASGLAKYHHYRDHGERFFVRDRDCATILLRTDGKISDVGGYFRYMPRNPHRYLFPSIGDRLRLLETCKQVFTEAVAVFYQQNYFIFAHPRPLVHNFFGLANTRVKHMSKLQFTPEADPDNTLGTVARLLTSITEIKRLELNLETDYYWLKMRNHSREWITSDRKRPFASYDQIPSFPEIAVAAARAQEFVVVGDCPKGRAYFEAGVAKVKKRVEVEEVDEEMEPKPQAVRAKTAKGSAKTAQNTSTSAQRTKKQKKGGSGV</sequence>
<organism evidence="3 4">
    <name type="scientific">Recurvomyces mirabilis</name>
    <dbReference type="NCBI Taxonomy" id="574656"/>
    <lineage>
        <taxon>Eukaryota</taxon>
        <taxon>Fungi</taxon>
        <taxon>Dikarya</taxon>
        <taxon>Ascomycota</taxon>
        <taxon>Pezizomycotina</taxon>
        <taxon>Dothideomycetes</taxon>
        <taxon>Dothideomycetidae</taxon>
        <taxon>Mycosphaerellales</taxon>
        <taxon>Teratosphaeriaceae</taxon>
        <taxon>Recurvomyces</taxon>
    </lineage>
</organism>
<dbReference type="PANTHER" id="PTHR38790:SF9">
    <property type="entry name" value="F-BOX DOMAIN-CONTAINING PROTEIN"/>
    <property type="match status" value="1"/>
</dbReference>
<feature type="compositionally biased region" description="Basic residues" evidence="1">
    <location>
        <begin position="411"/>
        <end position="422"/>
    </location>
</feature>
<feature type="region of interest" description="Disordered" evidence="1">
    <location>
        <begin position="377"/>
        <end position="422"/>
    </location>
</feature>
<protein>
    <recommendedName>
        <fullName evidence="2">DUF7730 domain-containing protein</fullName>
    </recommendedName>
</protein>
<name>A0AAE0WNG7_9PEZI</name>
<keyword evidence="4" id="KW-1185">Reference proteome</keyword>
<evidence type="ECO:0000259" key="2">
    <source>
        <dbReference type="Pfam" id="PF24864"/>
    </source>
</evidence>
<comment type="caution">
    <text evidence="3">The sequence shown here is derived from an EMBL/GenBank/DDBJ whole genome shotgun (WGS) entry which is preliminary data.</text>
</comment>
<evidence type="ECO:0000313" key="3">
    <source>
        <dbReference type="EMBL" id="KAK3674948.1"/>
    </source>
</evidence>
<dbReference type="PANTHER" id="PTHR38790">
    <property type="entry name" value="2EXR DOMAIN-CONTAINING PROTEIN-RELATED"/>
    <property type="match status" value="1"/>
</dbReference>
<reference evidence="3" key="1">
    <citation type="submission" date="2023-07" db="EMBL/GenBank/DDBJ databases">
        <title>Black Yeasts Isolated from many extreme environments.</title>
        <authorList>
            <person name="Coleine C."/>
            <person name="Stajich J.E."/>
            <person name="Selbmann L."/>
        </authorList>
    </citation>
    <scope>NUCLEOTIDE SEQUENCE</scope>
    <source>
        <strain evidence="3">CCFEE 5485</strain>
    </source>
</reference>
<gene>
    <name evidence="3" type="ORF">LTR78_005292</name>
</gene>
<feature type="domain" description="DUF7730" evidence="2">
    <location>
        <begin position="142"/>
        <end position="272"/>
    </location>
</feature>